<gene>
    <name evidence="2" type="ORF">K491DRAFT_655524</name>
</gene>
<protein>
    <submittedName>
        <fullName evidence="2">Uncharacterized protein</fullName>
    </submittedName>
</protein>
<evidence type="ECO:0000313" key="2">
    <source>
        <dbReference type="EMBL" id="KAF2657092.1"/>
    </source>
</evidence>
<keyword evidence="3" id="KW-1185">Reference proteome</keyword>
<dbReference type="EMBL" id="MU004329">
    <property type="protein sequence ID" value="KAF2657092.1"/>
    <property type="molecule type" value="Genomic_DNA"/>
</dbReference>
<dbReference type="PANTHER" id="PTHR34414">
    <property type="entry name" value="HET DOMAIN-CONTAINING PROTEIN-RELATED"/>
    <property type="match status" value="1"/>
</dbReference>
<dbReference type="InterPro" id="IPR046536">
    <property type="entry name" value="DUF6601"/>
</dbReference>
<feature type="transmembrane region" description="Helical" evidence="1">
    <location>
        <begin position="246"/>
        <end position="273"/>
    </location>
</feature>
<evidence type="ECO:0000313" key="3">
    <source>
        <dbReference type="Proteomes" id="UP000799324"/>
    </source>
</evidence>
<dbReference type="OrthoDB" id="5086500at2759"/>
<accession>A0A6A6TBS2</accession>
<dbReference type="PANTHER" id="PTHR34414:SF1">
    <property type="entry name" value="SUBTILISIN-LIKE SERINE PROTEASE"/>
    <property type="match status" value="1"/>
</dbReference>
<reference evidence="2" key="1">
    <citation type="journal article" date="2020" name="Stud. Mycol.">
        <title>101 Dothideomycetes genomes: a test case for predicting lifestyles and emergence of pathogens.</title>
        <authorList>
            <person name="Haridas S."/>
            <person name="Albert R."/>
            <person name="Binder M."/>
            <person name="Bloem J."/>
            <person name="Labutti K."/>
            <person name="Salamov A."/>
            <person name="Andreopoulos B."/>
            <person name="Baker S."/>
            <person name="Barry K."/>
            <person name="Bills G."/>
            <person name="Bluhm B."/>
            <person name="Cannon C."/>
            <person name="Castanera R."/>
            <person name="Culley D."/>
            <person name="Daum C."/>
            <person name="Ezra D."/>
            <person name="Gonzalez J."/>
            <person name="Henrissat B."/>
            <person name="Kuo A."/>
            <person name="Liang C."/>
            <person name="Lipzen A."/>
            <person name="Lutzoni F."/>
            <person name="Magnuson J."/>
            <person name="Mondo S."/>
            <person name="Nolan M."/>
            <person name="Ohm R."/>
            <person name="Pangilinan J."/>
            <person name="Park H.-J."/>
            <person name="Ramirez L."/>
            <person name="Alfaro M."/>
            <person name="Sun H."/>
            <person name="Tritt A."/>
            <person name="Yoshinaga Y."/>
            <person name="Zwiers L.-H."/>
            <person name="Turgeon B."/>
            <person name="Goodwin S."/>
            <person name="Spatafora J."/>
            <person name="Crous P."/>
            <person name="Grigoriev I."/>
        </authorList>
    </citation>
    <scope>NUCLEOTIDE SEQUENCE</scope>
    <source>
        <strain evidence="2">CBS 122681</strain>
    </source>
</reference>
<keyword evidence="1" id="KW-0472">Membrane</keyword>
<name>A0A6A6TBS2_9PLEO</name>
<keyword evidence="1" id="KW-0812">Transmembrane</keyword>
<sequence>MYGNVNSLIRQELETPTLDNLSKYLWWWASKSGDHVDALHKQIVKGRNIVISEDPGLHLLIHRDKIYLKPIPSFLLNYNCWQKEILAVHQSPNQSTPGVPMPPSDVAKMAVGFLRSYSHLIIHQSDFRIAQDQHLIPKDFEYYTFMEHIALYRQFDDTHCMPRYAFGQLRLSRINWAMRLCGPFCVASKIRPYFYYHETKWSISEFLSQYQTQAVVITIFLGLALAAQQVGIAAKEKDDAFSSACYNFAVVVLGWLIGLICLGVLSLMCVFAAQFYHGHKRRK</sequence>
<keyword evidence="1" id="KW-1133">Transmembrane helix</keyword>
<dbReference type="Proteomes" id="UP000799324">
    <property type="component" value="Unassembled WGS sequence"/>
</dbReference>
<proteinExistence type="predicted"/>
<organism evidence="2 3">
    <name type="scientific">Lophiostoma macrostomum CBS 122681</name>
    <dbReference type="NCBI Taxonomy" id="1314788"/>
    <lineage>
        <taxon>Eukaryota</taxon>
        <taxon>Fungi</taxon>
        <taxon>Dikarya</taxon>
        <taxon>Ascomycota</taxon>
        <taxon>Pezizomycotina</taxon>
        <taxon>Dothideomycetes</taxon>
        <taxon>Pleosporomycetidae</taxon>
        <taxon>Pleosporales</taxon>
        <taxon>Lophiostomataceae</taxon>
        <taxon>Lophiostoma</taxon>
    </lineage>
</organism>
<feature type="transmembrane region" description="Helical" evidence="1">
    <location>
        <begin position="214"/>
        <end position="234"/>
    </location>
</feature>
<dbReference type="AlphaFoldDB" id="A0A6A6TBS2"/>
<evidence type="ECO:0000256" key="1">
    <source>
        <dbReference type="SAM" id="Phobius"/>
    </source>
</evidence>
<dbReference type="Pfam" id="PF20246">
    <property type="entry name" value="DUF6601"/>
    <property type="match status" value="1"/>
</dbReference>